<dbReference type="RefSeq" id="XP_039138766.1">
    <property type="nucleotide sequence ID" value="XM_039282832.1"/>
</dbReference>
<accession>A0AB40CJ32</accession>
<sequence length="214" mass="24797">MDQVHELQILVSKLKDLNIEVSEALKVGAAIAKLPPSWNDYRKKLLHSSESFSLEQLHKHLIIEEETRIRDGKRFGKESDSNVNFIYVNKSNRFGKKRKLWMSIQTRIILVPKKEQDMFFIARRKGIFKKECSVLEENEEGSCCCSGSNNKVSIVEEQVKDLVAMVSDLQISMITEVNMAAFSNTNGRWYDSEQPFTFVMIRISSRTTRLSRWT</sequence>
<keyword evidence="1" id="KW-1185">Reference proteome</keyword>
<protein>
    <submittedName>
        <fullName evidence="2">Uncharacterized protein LOC120276100</fullName>
    </submittedName>
</protein>
<organism evidence="1 2">
    <name type="scientific">Dioscorea cayennensis subsp. rotundata</name>
    <name type="common">White Guinea yam</name>
    <name type="synonym">Dioscorea rotundata</name>
    <dbReference type="NCBI Taxonomy" id="55577"/>
    <lineage>
        <taxon>Eukaryota</taxon>
        <taxon>Viridiplantae</taxon>
        <taxon>Streptophyta</taxon>
        <taxon>Embryophyta</taxon>
        <taxon>Tracheophyta</taxon>
        <taxon>Spermatophyta</taxon>
        <taxon>Magnoliopsida</taxon>
        <taxon>Liliopsida</taxon>
        <taxon>Dioscoreales</taxon>
        <taxon>Dioscoreaceae</taxon>
        <taxon>Dioscorea</taxon>
    </lineage>
</organism>
<dbReference type="Pfam" id="PF14223">
    <property type="entry name" value="Retrotran_gag_2"/>
    <property type="match status" value="1"/>
</dbReference>
<gene>
    <name evidence="2" type="primary">LOC120276100</name>
</gene>
<evidence type="ECO:0000313" key="1">
    <source>
        <dbReference type="Proteomes" id="UP001515500"/>
    </source>
</evidence>
<name>A0AB40CJ32_DIOCR</name>
<evidence type="ECO:0000313" key="2">
    <source>
        <dbReference type="RefSeq" id="XP_039138766.1"/>
    </source>
</evidence>
<dbReference type="GeneID" id="120276100"/>
<dbReference type="AlphaFoldDB" id="A0AB40CJ32"/>
<proteinExistence type="predicted"/>
<dbReference type="Proteomes" id="UP001515500">
    <property type="component" value="Chromosome 14"/>
</dbReference>
<reference evidence="2" key="1">
    <citation type="submission" date="2025-08" db="UniProtKB">
        <authorList>
            <consortium name="RefSeq"/>
        </authorList>
    </citation>
    <scope>IDENTIFICATION</scope>
</reference>